<feature type="region of interest" description="Disordered" evidence="1">
    <location>
        <begin position="62"/>
        <end position="172"/>
    </location>
</feature>
<keyword evidence="3" id="KW-1185">Reference proteome</keyword>
<reference evidence="2 3" key="1">
    <citation type="journal article" date="2015" name="Biotechnol. Biofuels">
        <title>Enhanced degradation of softwood versus hardwood by the white-rot fungus Pycnoporus coccineus.</title>
        <authorList>
            <person name="Couturier M."/>
            <person name="Navarro D."/>
            <person name="Chevret D."/>
            <person name="Henrissat B."/>
            <person name="Piumi F."/>
            <person name="Ruiz-Duenas F.J."/>
            <person name="Martinez A.T."/>
            <person name="Grigoriev I.V."/>
            <person name="Riley R."/>
            <person name="Lipzen A."/>
            <person name="Berrin J.G."/>
            <person name="Master E.R."/>
            <person name="Rosso M.N."/>
        </authorList>
    </citation>
    <scope>NUCLEOTIDE SEQUENCE [LARGE SCALE GENOMIC DNA]</scope>
    <source>
        <strain evidence="2 3">BRFM310</strain>
    </source>
</reference>
<evidence type="ECO:0000313" key="2">
    <source>
        <dbReference type="EMBL" id="OSD01911.1"/>
    </source>
</evidence>
<protein>
    <submittedName>
        <fullName evidence="2">Uncharacterized protein</fullName>
    </submittedName>
</protein>
<sequence length="172" mass="18001">MRVSGCGGGWRVSVGVVGRGRQTEERGGEDGDYIYDAALAAGCGGGVAAGVMIYIIINTGTVTGTGDEDAGGERRTPERNTAFQLERLGNRQRFARSRSSRSMPSTRASDDSPACPPRASPDPDRRDAPIHTASSCRPHHHRTCHSPPLSSNSNTAARVSPSVALASASRPA</sequence>
<name>A0A1Y2INU6_TRAC3</name>
<evidence type="ECO:0000256" key="1">
    <source>
        <dbReference type="SAM" id="MobiDB-lite"/>
    </source>
</evidence>
<evidence type="ECO:0000313" key="3">
    <source>
        <dbReference type="Proteomes" id="UP000193067"/>
    </source>
</evidence>
<gene>
    <name evidence="2" type="ORF">PYCCODRAFT_456433</name>
</gene>
<proteinExistence type="predicted"/>
<dbReference type="Proteomes" id="UP000193067">
    <property type="component" value="Unassembled WGS sequence"/>
</dbReference>
<accession>A0A1Y2INU6</accession>
<organism evidence="2 3">
    <name type="scientific">Trametes coccinea (strain BRFM310)</name>
    <name type="common">Pycnoporus coccineus</name>
    <dbReference type="NCBI Taxonomy" id="1353009"/>
    <lineage>
        <taxon>Eukaryota</taxon>
        <taxon>Fungi</taxon>
        <taxon>Dikarya</taxon>
        <taxon>Basidiomycota</taxon>
        <taxon>Agaricomycotina</taxon>
        <taxon>Agaricomycetes</taxon>
        <taxon>Polyporales</taxon>
        <taxon>Polyporaceae</taxon>
        <taxon>Trametes</taxon>
    </lineage>
</organism>
<dbReference type="AlphaFoldDB" id="A0A1Y2INU6"/>
<feature type="compositionally biased region" description="Low complexity" evidence="1">
    <location>
        <begin position="100"/>
        <end position="113"/>
    </location>
</feature>
<dbReference type="EMBL" id="KZ084108">
    <property type="protein sequence ID" value="OSD01911.1"/>
    <property type="molecule type" value="Genomic_DNA"/>
</dbReference>
<feature type="compositionally biased region" description="Polar residues" evidence="1">
    <location>
        <begin position="148"/>
        <end position="157"/>
    </location>
</feature>